<reference evidence="10 11" key="1">
    <citation type="submission" date="2020-07" db="EMBL/GenBank/DDBJ databases">
        <title>Spirosoma foliorum sp. nov., isolated from the leaves on the Nejang mountain Korea, Republic of.</title>
        <authorList>
            <person name="Ho H."/>
            <person name="Lee Y.-J."/>
            <person name="Nurcahyanto D.-A."/>
            <person name="Kim S.-G."/>
        </authorList>
    </citation>
    <scope>NUCLEOTIDE SEQUENCE [LARGE SCALE GENOMIC DNA]</scope>
    <source>
        <strain evidence="10 11">PL0136</strain>
    </source>
</reference>
<dbReference type="NCBIfam" id="TIGR04056">
    <property type="entry name" value="OMP_RagA_SusC"/>
    <property type="match status" value="1"/>
</dbReference>
<dbReference type="InterPro" id="IPR023996">
    <property type="entry name" value="TonB-dep_OMP_SusC/RagA"/>
</dbReference>
<dbReference type="AlphaFoldDB" id="A0A7G5H6T9"/>
<dbReference type="InterPro" id="IPR036942">
    <property type="entry name" value="Beta-barrel_TonB_sf"/>
</dbReference>
<dbReference type="KEGG" id="sfol:H3H32_03855"/>
<keyword evidence="8" id="KW-0732">Signal</keyword>
<accession>A0A7G5H6T9</accession>
<dbReference type="Gene3D" id="2.60.40.1120">
    <property type="entry name" value="Carboxypeptidase-like, regulatory domain"/>
    <property type="match status" value="1"/>
</dbReference>
<evidence type="ECO:0000256" key="2">
    <source>
        <dbReference type="ARBA" id="ARBA00022448"/>
    </source>
</evidence>
<protein>
    <submittedName>
        <fullName evidence="10">SusC/RagA family TonB-linked outer membrane protein</fullName>
    </submittedName>
</protein>
<dbReference type="NCBIfam" id="TIGR04057">
    <property type="entry name" value="SusC_RagA_signa"/>
    <property type="match status" value="1"/>
</dbReference>
<keyword evidence="5 7" id="KW-0472">Membrane</keyword>
<evidence type="ECO:0000256" key="4">
    <source>
        <dbReference type="ARBA" id="ARBA00022692"/>
    </source>
</evidence>
<evidence type="ECO:0000259" key="9">
    <source>
        <dbReference type="Pfam" id="PF07715"/>
    </source>
</evidence>
<sequence length="1065" mass="118035">MPALYRSIRWTIATTLLLCLLPGLSALAQTITGRIVSSDDNQPLPGVSIVVKGTNAGTTSRADGTYSINTSSKSTLTFSFIGYTTQEIAVGNCTTLDVTMLAGDRTLNEVVVTALGIKKDIRQTGVAIQTVDGAQLIKAREPNPVNSLVGKVAGLTIGASAELLRRPNVILRGNTDVLFVVDGVPVNSDTWNISADDIDTYSVLKGASASALYGFRGKNGAILITTKRGTKDKRGFAVDVNTSQMVDNGFLAIPKVQDEYGPGDHGVYEFVDGKGGGKNDGDYDIWGPRFEGQLIPQYDSPVDPATGKRQGTPWVARGKDNLKRFLQAGILSTNNIAVSASGEKYDLRFSVSHNYQRGLVPNTKLNSTTFKINTGYNFTNRLRFEGDLQVNRQYTPNIPDVDYGPNSLIYNVVIWGGADWSIDDMKNYWQPGKEGVQQIYAEYQRYNNPWFITKEWLRGHYKTDIIGQTSLKYNIADGLDLQLRTQVSMWNLLRTEKFPYSATVYGREEAKGDYREDRRNLLDNNTDLLLKYNKRVSPNLNVNAIAGGNMRIYNFNSNYTSTNYLNVPGVYNFSNSLNAGLASNFMADMRVLSAYYSADFTLKDFVTLSTTGRMDKLSTLPKGNNTFFYPSVALSTVLSDYLHLPQAISFLKVRASYANVKDGLTQSTIGVPSFPLSYGQQYFSSYDGPTYQNSAVYSTPLTVNNTSTAYFTNTLNNPNIKPNSTSQTEVGLDVRFLNNRLAFDAAYYISEDGPRIFSLPISETTGYSAALVNGIKTQKKGVELSLTGKVIRSANGFNWDVLANWSTYKEIYKDFYPGVTALNTFFKIGDRTDKYYTKTFVYSPDGQIINDAGGRPLQTTVAQYVGNINPDWVWGLNNRFSYKNFTFSFQFDGRVGGVISDYVQQKTYAGGRHINTVLGDMGVSRLNDTKGIKSYLGEGVQVSNGANINYDADGKVTNYSELKFAPNTTKAYLQDYIAKRYGFDGGNIISRTFTKLREVVIGYNLPQTFTNRLGIKQASISFVGRNLLYFAEKKDIDIDQFTGNGRSDLQTPTTRRYGFNLNLTF</sequence>
<dbReference type="EMBL" id="CP059732">
    <property type="protein sequence ID" value="QMW06831.1"/>
    <property type="molecule type" value="Genomic_DNA"/>
</dbReference>
<dbReference type="GO" id="GO:0009279">
    <property type="term" value="C:cell outer membrane"/>
    <property type="evidence" value="ECO:0007669"/>
    <property type="project" value="UniProtKB-SubCell"/>
</dbReference>
<keyword evidence="4 7" id="KW-0812">Transmembrane</keyword>
<feature type="chain" id="PRO_5028868699" evidence="8">
    <location>
        <begin position="29"/>
        <end position="1065"/>
    </location>
</feature>
<dbReference type="Pfam" id="PF13715">
    <property type="entry name" value="CarbopepD_reg_2"/>
    <property type="match status" value="1"/>
</dbReference>
<dbReference type="RefSeq" id="WP_182464224.1">
    <property type="nucleotide sequence ID" value="NZ_CP059732.1"/>
</dbReference>
<keyword evidence="3 7" id="KW-1134">Transmembrane beta strand</keyword>
<evidence type="ECO:0000256" key="5">
    <source>
        <dbReference type="ARBA" id="ARBA00023136"/>
    </source>
</evidence>
<comment type="subcellular location">
    <subcellularLocation>
        <location evidence="1 7">Cell outer membrane</location>
        <topology evidence="1 7">Multi-pass membrane protein</topology>
    </subcellularLocation>
</comment>
<dbReference type="InterPro" id="IPR039426">
    <property type="entry name" value="TonB-dep_rcpt-like"/>
</dbReference>
<evidence type="ECO:0000256" key="3">
    <source>
        <dbReference type="ARBA" id="ARBA00022452"/>
    </source>
</evidence>
<dbReference type="InterPro" id="IPR008969">
    <property type="entry name" value="CarboxyPept-like_regulatory"/>
</dbReference>
<evidence type="ECO:0000256" key="1">
    <source>
        <dbReference type="ARBA" id="ARBA00004571"/>
    </source>
</evidence>
<dbReference type="InterPro" id="IPR012910">
    <property type="entry name" value="Plug_dom"/>
</dbReference>
<evidence type="ECO:0000313" key="10">
    <source>
        <dbReference type="EMBL" id="QMW06831.1"/>
    </source>
</evidence>
<dbReference type="PROSITE" id="PS52016">
    <property type="entry name" value="TONB_DEPENDENT_REC_3"/>
    <property type="match status" value="1"/>
</dbReference>
<evidence type="ECO:0000256" key="7">
    <source>
        <dbReference type="PROSITE-ProRule" id="PRU01360"/>
    </source>
</evidence>
<dbReference type="InterPro" id="IPR037066">
    <property type="entry name" value="Plug_dom_sf"/>
</dbReference>
<dbReference type="SUPFAM" id="SSF49464">
    <property type="entry name" value="Carboxypeptidase regulatory domain-like"/>
    <property type="match status" value="1"/>
</dbReference>
<dbReference type="Proteomes" id="UP000515369">
    <property type="component" value="Chromosome"/>
</dbReference>
<dbReference type="Gene3D" id="2.40.170.20">
    <property type="entry name" value="TonB-dependent receptor, beta-barrel domain"/>
    <property type="match status" value="1"/>
</dbReference>
<feature type="signal peptide" evidence="8">
    <location>
        <begin position="1"/>
        <end position="28"/>
    </location>
</feature>
<gene>
    <name evidence="10" type="ORF">H3H32_03855</name>
</gene>
<keyword evidence="2 7" id="KW-0813">Transport</keyword>
<dbReference type="Gene3D" id="2.170.130.10">
    <property type="entry name" value="TonB-dependent receptor, plug domain"/>
    <property type="match status" value="1"/>
</dbReference>
<keyword evidence="11" id="KW-1185">Reference proteome</keyword>
<dbReference type="InterPro" id="IPR023997">
    <property type="entry name" value="TonB-dep_OMP_SusC/RagA_CS"/>
</dbReference>
<keyword evidence="6 7" id="KW-0998">Cell outer membrane</keyword>
<comment type="similarity">
    <text evidence="7">Belongs to the TonB-dependent receptor family.</text>
</comment>
<evidence type="ECO:0000313" key="11">
    <source>
        <dbReference type="Proteomes" id="UP000515369"/>
    </source>
</evidence>
<name>A0A7G5H6T9_9BACT</name>
<organism evidence="10 11">
    <name type="scientific">Spirosoma foliorum</name>
    <dbReference type="NCBI Taxonomy" id="2710596"/>
    <lineage>
        <taxon>Bacteria</taxon>
        <taxon>Pseudomonadati</taxon>
        <taxon>Bacteroidota</taxon>
        <taxon>Cytophagia</taxon>
        <taxon>Cytophagales</taxon>
        <taxon>Cytophagaceae</taxon>
        <taxon>Spirosoma</taxon>
    </lineage>
</organism>
<feature type="domain" description="TonB-dependent receptor plug" evidence="9">
    <location>
        <begin position="121"/>
        <end position="220"/>
    </location>
</feature>
<proteinExistence type="inferred from homology"/>
<dbReference type="SUPFAM" id="SSF56935">
    <property type="entry name" value="Porins"/>
    <property type="match status" value="1"/>
</dbReference>
<evidence type="ECO:0000256" key="8">
    <source>
        <dbReference type="SAM" id="SignalP"/>
    </source>
</evidence>
<evidence type="ECO:0000256" key="6">
    <source>
        <dbReference type="ARBA" id="ARBA00023237"/>
    </source>
</evidence>
<dbReference type="Pfam" id="PF07715">
    <property type="entry name" value="Plug"/>
    <property type="match status" value="1"/>
</dbReference>